<reference evidence="2" key="1">
    <citation type="submission" date="2021-01" db="EMBL/GenBank/DDBJ databases">
        <title>Modified the classification status of verrucomicrobia.</title>
        <authorList>
            <person name="Feng X."/>
        </authorList>
    </citation>
    <scope>NUCLEOTIDE SEQUENCE</scope>
    <source>
        <strain evidence="2">KCTC 22201</strain>
    </source>
</reference>
<protein>
    <submittedName>
        <fullName evidence="2">Uncharacterized protein</fullName>
    </submittedName>
</protein>
<feature type="region of interest" description="Disordered" evidence="1">
    <location>
        <begin position="1"/>
        <end position="60"/>
    </location>
</feature>
<dbReference type="RefSeq" id="WP_200280469.1">
    <property type="nucleotide sequence ID" value="NZ_JAENII010000010.1"/>
</dbReference>
<dbReference type="AlphaFoldDB" id="A0A934VF48"/>
<evidence type="ECO:0000313" key="2">
    <source>
        <dbReference type="EMBL" id="MBK1827989.1"/>
    </source>
</evidence>
<organism evidence="2 3">
    <name type="scientific">Haloferula rosea</name>
    <dbReference type="NCBI Taxonomy" id="490093"/>
    <lineage>
        <taxon>Bacteria</taxon>
        <taxon>Pseudomonadati</taxon>
        <taxon>Verrucomicrobiota</taxon>
        <taxon>Verrucomicrobiia</taxon>
        <taxon>Verrucomicrobiales</taxon>
        <taxon>Verrucomicrobiaceae</taxon>
        <taxon>Haloferula</taxon>
    </lineage>
</organism>
<keyword evidence="3" id="KW-1185">Reference proteome</keyword>
<sequence>MGRFGNIFGSKIETPEEAIRRGRMAQGKPPTPPPMPGFTPPRPTTDFRATAPPTSAPPPLPEILYEDQDDLETRAIRATFSPPVFHEWIAAIDQRLTRGFSDLQRQTLATKVGRLGNGDSVVMHYNLFHGGSPCDLKLTITRSSPELLAIRADGPGPGMDLLLEECSGRASIFGELQATEDDRPRDGRFRRDPDGRHWRSRLPLEWGSIFDYPLEVIVEQGRPGMIGGGEIWDTPLLRALHPLLPMICSQVESKLRENAGDTPLRREELRPPEAILSAQVSDPLAWFIRMRCSEGIHSDWRIDLHGIDIQGVGRQA</sequence>
<feature type="compositionally biased region" description="Pro residues" evidence="1">
    <location>
        <begin position="29"/>
        <end position="43"/>
    </location>
</feature>
<evidence type="ECO:0000313" key="3">
    <source>
        <dbReference type="Proteomes" id="UP000658278"/>
    </source>
</evidence>
<comment type="caution">
    <text evidence="2">The sequence shown here is derived from an EMBL/GenBank/DDBJ whole genome shotgun (WGS) entry which is preliminary data.</text>
</comment>
<accession>A0A934VF48</accession>
<dbReference type="EMBL" id="JAENII010000010">
    <property type="protein sequence ID" value="MBK1827989.1"/>
    <property type="molecule type" value="Genomic_DNA"/>
</dbReference>
<gene>
    <name evidence="2" type="ORF">JIN81_13240</name>
</gene>
<name>A0A934VF48_9BACT</name>
<proteinExistence type="predicted"/>
<evidence type="ECO:0000256" key="1">
    <source>
        <dbReference type="SAM" id="MobiDB-lite"/>
    </source>
</evidence>
<dbReference type="Proteomes" id="UP000658278">
    <property type="component" value="Unassembled WGS sequence"/>
</dbReference>